<reference evidence="1 2" key="1">
    <citation type="submission" date="2019-06" db="EMBL/GenBank/DDBJ databases">
        <title>Sequencing the genomes of 1000 actinobacteria strains.</title>
        <authorList>
            <person name="Klenk H.-P."/>
        </authorList>
    </citation>
    <scope>NUCLEOTIDE SEQUENCE [LARGE SCALE GENOMIC DNA]</scope>
    <source>
        <strain evidence="1 2">DSM 45301</strain>
    </source>
</reference>
<comment type="caution">
    <text evidence="1">The sequence shown here is derived from an EMBL/GenBank/DDBJ whole genome shotgun (WGS) entry which is preliminary data.</text>
</comment>
<dbReference type="Pfam" id="PF11236">
    <property type="entry name" value="DUF3037"/>
    <property type="match status" value="1"/>
</dbReference>
<gene>
    <name evidence="1" type="ORF">FB558_3502</name>
</gene>
<organism evidence="1 2">
    <name type="scientific">Pseudonocardia kunmingensis</name>
    <dbReference type="NCBI Taxonomy" id="630975"/>
    <lineage>
        <taxon>Bacteria</taxon>
        <taxon>Bacillati</taxon>
        <taxon>Actinomycetota</taxon>
        <taxon>Actinomycetes</taxon>
        <taxon>Pseudonocardiales</taxon>
        <taxon>Pseudonocardiaceae</taxon>
        <taxon>Pseudonocardia</taxon>
    </lineage>
</organism>
<sequence length="139" mass="15043">MTARQPFEYALLRVVPRIERGEAFNAGVVLYSRPVDYLGARVHLDVQRLHALDPGADADLIGAALQAVQAHCADERTDARHAGPAGAEDRGRRFRRLTAPRSTIVQAGPVHTGLTADPDAELEHLLSTLVLPLAGARRL</sequence>
<protein>
    <submittedName>
        <fullName evidence="1">DUF3037 family protein</fullName>
    </submittedName>
</protein>
<name>A0A543DNU0_9PSEU</name>
<proteinExistence type="predicted"/>
<dbReference type="AlphaFoldDB" id="A0A543DNU0"/>
<dbReference type="Proteomes" id="UP000315677">
    <property type="component" value="Unassembled WGS sequence"/>
</dbReference>
<dbReference type="EMBL" id="VFPA01000002">
    <property type="protein sequence ID" value="TQM10978.1"/>
    <property type="molecule type" value="Genomic_DNA"/>
</dbReference>
<keyword evidence="2" id="KW-1185">Reference proteome</keyword>
<evidence type="ECO:0000313" key="1">
    <source>
        <dbReference type="EMBL" id="TQM10978.1"/>
    </source>
</evidence>
<dbReference type="RefSeq" id="WP_211366650.1">
    <property type="nucleotide sequence ID" value="NZ_VFPA01000002.1"/>
</dbReference>
<evidence type="ECO:0000313" key="2">
    <source>
        <dbReference type="Proteomes" id="UP000315677"/>
    </source>
</evidence>
<dbReference type="InterPro" id="IPR021398">
    <property type="entry name" value="DUF3037"/>
</dbReference>
<accession>A0A543DNU0</accession>